<keyword evidence="2" id="KW-1185">Reference proteome</keyword>
<feature type="signal peptide" evidence="1">
    <location>
        <begin position="1"/>
        <end position="21"/>
    </location>
</feature>
<keyword evidence="1" id="KW-0732">Signal</keyword>
<reference evidence="3" key="1">
    <citation type="submission" date="2022-11" db="UniProtKB">
        <authorList>
            <consortium name="WormBaseParasite"/>
        </authorList>
    </citation>
    <scope>IDENTIFICATION</scope>
</reference>
<evidence type="ECO:0000256" key="1">
    <source>
        <dbReference type="SAM" id="SignalP"/>
    </source>
</evidence>
<accession>A0A915HHT4</accession>
<sequence>KWDGRSLCLLITHVLLRFSDCLDSLTVPILRPVRFSDYLDFSTVVGETTQSKNRHGRKIETVGETTWSEKRLTIIIYN</sequence>
<proteinExistence type="predicted"/>
<protein>
    <submittedName>
        <fullName evidence="3">Uncharacterized protein</fullName>
    </submittedName>
</protein>
<organism evidence="2 3">
    <name type="scientific">Romanomermis culicivorax</name>
    <name type="common">Nematode worm</name>
    <dbReference type="NCBI Taxonomy" id="13658"/>
    <lineage>
        <taxon>Eukaryota</taxon>
        <taxon>Metazoa</taxon>
        <taxon>Ecdysozoa</taxon>
        <taxon>Nematoda</taxon>
        <taxon>Enoplea</taxon>
        <taxon>Dorylaimia</taxon>
        <taxon>Mermithida</taxon>
        <taxon>Mermithoidea</taxon>
        <taxon>Mermithidae</taxon>
        <taxon>Romanomermis</taxon>
    </lineage>
</organism>
<name>A0A915HHT4_ROMCU</name>
<dbReference type="Proteomes" id="UP000887565">
    <property type="component" value="Unplaced"/>
</dbReference>
<dbReference type="WBParaSite" id="nRc.2.0.1.t01160-RA">
    <property type="protein sequence ID" value="nRc.2.0.1.t01160-RA"/>
    <property type="gene ID" value="nRc.2.0.1.g01160"/>
</dbReference>
<evidence type="ECO:0000313" key="3">
    <source>
        <dbReference type="WBParaSite" id="nRc.2.0.1.t01160-RA"/>
    </source>
</evidence>
<dbReference type="AlphaFoldDB" id="A0A915HHT4"/>
<evidence type="ECO:0000313" key="2">
    <source>
        <dbReference type="Proteomes" id="UP000887565"/>
    </source>
</evidence>
<feature type="chain" id="PRO_5037678440" evidence="1">
    <location>
        <begin position="22"/>
        <end position="78"/>
    </location>
</feature>